<name>A0A2S6INE9_9FLAO</name>
<keyword evidence="4" id="KW-1185">Reference proteome</keyword>
<evidence type="ECO:0000313" key="4">
    <source>
        <dbReference type="Proteomes" id="UP000239002"/>
    </source>
</evidence>
<protein>
    <submittedName>
        <fullName evidence="3">Putative PepSY-like beta-lactamase-inhibitor</fullName>
    </submittedName>
</protein>
<dbReference type="OrthoDB" id="1138938at2"/>
<feature type="chain" id="PRO_5015496916" evidence="1">
    <location>
        <begin position="20"/>
        <end position="142"/>
    </location>
</feature>
<feature type="signal peptide" evidence="1">
    <location>
        <begin position="1"/>
        <end position="19"/>
    </location>
</feature>
<evidence type="ECO:0000313" key="3">
    <source>
        <dbReference type="EMBL" id="PPK95739.1"/>
    </source>
</evidence>
<gene>
    <name evidence="3" type="ORF">LY01_01332</name>
</gene>
<accession>A0A2S6INE9</accession>
<evidence type="ECO:0000259" key="2">
    <source>
        <dbReference type="Pfam" id="PF11396"/>
    </source>
</evidence>
<reference evidence="3 4" key="1">
    <citation type="submission" date="2018-02" db="EMBL/GenBank/DDBJ databases">
        <title>Genomic Encyclopedia of Archaeal and Bacterial Type Strains, Phase II (KMG-II): from individual species to whole genera.</title>
        <authorList>
            <person name="Goeker M."/>
        </authorList>
    </citation>
    <scope>NUCLEOTIDE SEQUENCE [LARGE SCALE GENOMIC DNA]</scope>
    <source>
        <strain evidence="3 4">DSM 16809</strain>
    </source>
</reference>
<dbReference type="SUPFAM" id="SSF160574">
    <property type="entry name" value="BT0923-like"/>
    <property type="match status" value="1"/>
</dbReference>
<proteinExistence type="predicted"/>
<sequence length="142" mass="16514">MRLTGILFTLLFISISASCQTQSSNEVPQVVLEAFETKYPGENDPDFELDDHGYWEAHFKKDGEKYRADFHADGTWRETENSIKDKEIPKAIQKAIEREFPDRIIQEAEHVMSATQGEFYDIEFKQKGKNMDVEYRKDGTKV</sequence>
<dbReference type="PROSITE" id="PS51257">
    <property type="entry name" value="PROKAR_LIPOPROTEIN"/>
    <property type="match status" value="1"/>
</dbReference>
<dbReference type="Proteomes" id="UP000239002">
    <property type="component" value="Unassembled WGS sequence"/>
</dbReference>
<keyword evidence="1" id="KW-0732">Signal</keyword>
<dbReference type="RefSeq" id="WP_104515031.1">
    <property type="nucleotide sequence ID" value="NZ_MQVW01000002.1"/>
</dbReference>
<dbReference type="InterPro" id="IPR021533">
    <property type="entry name" value="PepSY-like"/>
</dbReference>
<feature type="domain" description="Putative beta-lactamase-inhibitor-like PepSY-like" evidence="2">
    <location>
        <begin position="56"/>
        <end position="139"/>
    </location>
</feature>
<organism evidence="3 4">
    <name type="scientific">Nonlabens xylanidelens</name>
    <dbReference type="NCBI Taxonomy" id="191564"/>
    <lineage>
        <taxon>Bacteria</taxon>
        <taxon>Pseudomonadati</taxon>
        <taxon>Bacteroidota</taxon>
        <taxon>Flavobacteriia</taxon>
        <taxon>Flavobacteriales</taxon>
        <taxon>Flavobacteriaceae</taxon>
        <taxon>Nonlabens</taxon>
    </lineage>
</organism>
<dbReference type="EMBL" id="PTJE01000002">
    <property type="protein sequence ID" value="PPK95739.1"/>
    <property type="molecule type" value="Genomic_DNA"/>
</dbReference>
<dbReference type="AlphaFoldDB" id="A0A2S6INE9"/>
<dbReference type="Pfam" id="PF11396">
    <property type="entry name" value="PepSY_like"/>
    <property type="match status" value="1"/>
</dbReference>
<evidence type="ECO:0000256" key="1">
    <source>
        <dbReference type="SAM" id="SignalP"/>
    </source>
</evidence>
<dbReference type="Gene3D" id="3.10.450.360">
    <property type="match status" value="1"/>
</dbReference>
<comment type="caution">
    <text evidence="3">The sequence shown here is derived from an EMBL/GenBank/DDBJ whole genome shotgun (WGS) entry which is preliminary data.</text>
</comment>